<evidence type="ECO:0000313" key="1">
    <source>
        <dbReference type="EMBL" id="AIC94705.1"/>
    </source>
</evidence>
<evidence type="ECO:0000313" key="2">
    <source>
        <dbReference type="Proteomes" id="UP000027142"/>
    </source>
</evidence>
<accession>A0A060LY50</accession>
<dbReference type="EMBL" id="CP003923">
    <property type="protein sequence ID" value="AIC94705.1"/>
    <property type="molecule type" value="Genomic_DNA"/>
</dbReference>
<dbReference type="RefSeq" id="WP_038480476.1">
    <property type="nucleotide sequence ID" value="NZ_CP003923.1"/>
</dbReference>
<keyword evidence="2" id="KW-1185">Reference proteome</keyword>
<dbReference type="KEGG" id="ble:BleG1_2127"/>
<dbReference type="eggNOG" id="ENOG50333R2">
    <property type="taxonomic scope" value="Bacteria"/>
</dbReference>
<reference evidence="1 2" key="1">
    <citation type="journal article" date="2014" name="Gene">
        <title>A comparative genomic analysis of the alkalitolerant soil bacterium Bacillus lehensis G1.</title>
        <authorList>
            <person name="Noor Y.M."/>
            <person name="Samsulrizal N.H."/>
            <person name="Jema'on N.A."/>
            <person name="Low K.O."/>
            <person name="Ramli A.N."/>
            <person name="Alias N.I."/>
            <person name="Damis S.I."/>
            <person name="Fuzi S.F."/>
            <person name="Isa M.N."/>
            <person name="Murad A.M."/>
            <person name="Raih M.F."/>
            <person name="Bakar F.D."/>
            <person name="Najimudin N."/>
            <person name="Mahadi N.M."/>
            <person name="Illias R.M."/>
        </authorList>
    </citation>
    <scope>NUCLEOTIDE SEQUENCE [LARGE SCALE GENOMIC DNA]</scope>
    <source>
        <strain evidence="1 2">G1</strain>
    </source>
</reference>
<organism evidence="1 2">
    <name type="scientific">Shouchella lehensis G1</name>
    <dbReference type="NCBI Taxonomy" id="1246626"/>
    <lineage>
        <taxon>Bacteria</taxon>
        <taxon>Bacillati</taxon>
        <taxon>Bacillota</taxon>
        <taxon>Bacilli</taxon>
        <taxon>Bacillales</taxon>
        <taxon>Bacillaceae</taxon>
        <taxon>Shouchella</taxon>
    </lineage>
</organism>
<dbReference type="STRING" id="1246626.BleG1_2127"/>
<name>A0A060LY50_9BACI</name>
<protein>
    <recommendedName>
        <fullName evidence="3">DNA alkylation repair protein</fullName>
    </recommendedName>
</protein>
<dbReference type="Proteomes" id="UP000027142">
    <property type="component" value="Chromosome"/>
</dbReference>
<dbReference type="HOGENOM" id="CLU_176793_0_0_9"/>
<evidence type="ECO:0008006" key="3">
    <source>
        <dbReference type="Google" id="ProtNLM"/>
    </source>
</evidence>
<dbReference type="OrthoDB" id="2382008at2"/>
<dbReference type="AlphaFoldDB" id="A0A060LY50"/>
<gene>
    <name evidence="1" type="ORF">BleG1_2127</name>
</gene>
<dbReference type="PATRIC" id="fig|1246626.3.peg.2127"/>
<proteinExistence type="predicted"/>
<sequence length="83" mass="9395">MTEAYLCPKCKTNRTRFHQISQDAIPVKLDPRNGEIIETYNEQQLTPIHMHYNGPTIRIQCGACGLNEAEDTFIAFAKNSPLS</sequence>